<sequence length="430" mass="49873">MIAKIGKGSNLMGALSYNQLKVDKGLGTILSTNNLPEPSNVVNYIAQLYKHFEPYLLLNNKTEKNVRHISLNPNPIDNIDDNTFNEIAQEYMKSMGYENQPYIVYKHSDIEREHIHIVTVCTDLYGKKIDDKYDHLKSMKVCRDIENKFKLTSSINQTNKESKQIRFTPVDYTKHNLKAQIASVIRHLPKYYSYDGLGSYNALLSLFNIRVERIETSYNGQSKQGLIYFALNEKGEKVSNPFKASLFGKSASYQELEKHFKSSKEKLKFFPSKVNLKQTIEIALNTTNTLQEFKEELLNQGINVVLFQNKDSRVYGITFIDHNLKNVYKGSQLGKDFSANIFNQKMGEVDLQLPINSGLVKRKKRVDFDKKESKESIEVHPIFDYFLSDFSAVKSVDFAAFFNLLSIDREYNYDEFDFQLVIKQKRRKKR</sequence>
<protein>
    <submittedName>
        <fullName evidence="2">Relaxase</fullName>
    </submittedName>
</protein>
<dbReference type="Proteomes" id="UP000076630">
    <property type="component" value="Unassembled WGS sequence"/>
</dbReference>
<accession>A0A165QRC8</accession>
<dbReference type="AlphaFoldDB" id="A0A165QRC8"/>
<name>A0A165QRC8_9FLAO</name>
<dbReference type="OrthoDB" id="915634at2"/>
<gene>
    <name evidence="2" type="ORF">AV926_16190</name>
</gene>
<dbReference type="InterPro" id="IPR005094">
    <property type="entry name" value="Endonuclease_MobA/VirD2"/>
</dbReference>
<evidence type="ECO:0000313" key="3">
    <source>
        <dbReference type="Proteomes" id="UP000076630"/>
    </source>
</evidence>
<feature type="domain" description="MobA/VirD2-like nuclease" evidence="1">
    <location>
        <begin position="43"/>
        <end position="151"/>
    </location>
</feature>
<dbReference type="EMBL" id="LQNU01000078">
    <property type="protein sequence ID" value="KZE76182.1"/>
    <property type="molecule type" value="Genomic_DNA"/>
</dbReference>
<comment type="caution">
    <text evidence="2">The sequence shown here is derived from an EMBL/GenBank/DDBJ whole genome shotgun (WGS) entry which is preliminary data.</text>
</comment>
<dbReference type="Pfam" id="PF03432">
    <property type="entry name" value="Relaxase"/>
    <property type="match status" value="1"/>
</dbReference>
<proteinExistence type="predicted"/>
<dbReference type="NCBIfam" id="NF041325">
    <property type="entry name" value="Bacteroid_MobB"/>
    <property type="match status" value="1"/>
</dbReference>
<evidence type="ECO:0000313" key="2">
    <source>
        <dbReference type="EMBL" id="KZE76182.1"/>
    </source>
</evidence>
<evidence type="ECO:0000259" key="1">
    <source>
        <dbReference type="Pfam" id="PF03432"/>
    </source>
</evidence>
<organism evidence="2 3">
    <name type="scientific">Myroides marinus</name>
    <dbReference type="NCBI Taxonomy" id="703342"/>
    <lineage>
        <taxon>Bacteria</taxon>
        <taxon>Pseudomonadati</taxon>
        <taxon>Bacteroidota</taxon>
        <taxon>Flavobacteriia</taxon>
        <taxon>Flavobacteriales</taxon>
        <taxon>Flavobacteriaceae</taxon>
        <taxon>Myroides</taxon>
    </lineage>
</organism>
<dbReference type="RefSeq" id="WP_038987561.1">
    <property type="nucleotide sequence ID" value="NZ_JWJO01000051.1"/>
</dbReference>
<keyword evidence="3" id="KW-1185">Reference proteome</keyword>
<reference evidence="2 3" key="1">
    <citation type="submission" date="2016-01" db="EMBL/GenBank/DDBJ databases">
        <title>Whole genome sequencing of Myroides marinus L41.</title>
        <authorList>
            <person name="Hong K.W."/>
        </authorList>
    </citation>
    <scope>NUCLEOTIDE SEQUENCE [LARGE SCALE GENOMIC DNA]</scope>
    <source>
        <strain evidence="2 3">L41</strain>
    </source>
</reference>